<proteinExistence type="predicted"/>
<dbReference type="Pfam" id="PF07714">
    <property type="entry name" value="PK_Tyr_Ser-Thr"/>
    <property type="match status" value="1"/>
</dbReference>
<dbReference type="GO" id="GO:0004672">
    <property type="term" value="F:protein kinase activity"/>
    <property type="evidence" value="ECO:0007669"/>
    <property type="project" value="InterPro"/>
</dbReference>
<keyword evidence="12" id="KW-1185">Reference proteome</keyword>
<dbReference type="Gene3D" id="3.30.200.20">
    <property type="entry name" value="Phosphorylase Kinase, domain 1"/>
    <property type="match status" value="2"/>
</dbReference>
<dbReference type="GO" id="GO:0016020">
    <property type="term" value="C:membrane"/>
    <property type="evidence" value="ECO:0007669"/>
    <property type="project" value="UniProtKB-SubCell"/>
</dbReference>
<protein>
    <submittedName>
        <fullName evidence="13">Receptor-like kinase TMK2</fullName>
    </submittedName>
</protein>
<dbReference type="InterPro" id="IPR011009">
    <property type="entry name" value="Kinase-like_dom_sf"/>
</dbReference>
<keyword evidence="9" id="KW-0325">Glycoprotein</keyword>
<dbReference type="RefSeq" id="XP_018479035.1">
    <property type="nucleotide sequence ID" value="XM_018623533.1"/>
</dbReference>
<evidence type="ECO:0000313" key="12">
    <source>
        <dbReference type="Proteomes" id="UP000504610"/>
    </source>
</evidence>
<dbReference type="Gene3D" id="3.80.10.10">
    <property type="entry name" value="Ribonuclease Inhibitor"/>
    <property type="match status" value="1"/>
</dbReference>
<feature type="binding site" evidence="10">
    <location>
        <position position="201"/>
    </location>
    <ligand>
        <name>ATP</name>
        <dbReference type="ChEBI" id="CHEBI:30616"/>
    </ligand>
</feature>
<dbReference type="KEGG" id="rsz:108849935"/>
<reference evidence="12" key="1">
    <citation type="journal article" date="2019" name="Database">
        <title>The radish genome database (RadishGD): an integrated information resource for radish genomics.</title>
        <authorList>
            <person name="Yu H.J."/>
            <person name="Baek S."/>
            <person name="Lee Y.J."/>
            <person name="Cho A."/>
            <person name="Mun J.H."/>
        </authorList>
    </citation>
    <scope>NUCLEOTIDE SEQUENCE [LARGE SCALE GENOMIC DNA]</scope>
    <source>
        <strain evidence="12">cv. WK10039</strain>
    </source>
</reference>
<keyword evidence="3" id="KW-0812">Transmembrane</keyword>
<evidence type="ECO:0000256" key="10">
    <source>
        <dbReference type="PROSITE-ProRule" id="PRU10141"/>
    </source>
</evidence>
<dbReference type="AlphaFoldDB" id="A0A6J0N303"/>
<dbReference type="SUPFAM" id="SSF52058">
    <property type="entry name" value="L domain-like"/>
    <property type="match status" value="1"/>
</dbReference>
<keyword evidence="5" id="KW-0677">Repeat</keyword>
<evidence type="ECO:0000256" key="9">
    <source>
        <dbReference type="ARBA" id="ARBA00023180"/>
    </source>
</evidence>
<evidence type="ECO:0000256" key="7">
    <source>
        <dbReference type="ARBA" id="ARBA00023136"/>
    </source>
</evidence>
<dbReference type="InterPro" id="IPR000719">
    <property type="entry name" value="Prot_kinase_dom"/>
</dbReference>
<keyword evidence="10" id="KW-0547">Nucleotide-binding</keyword>
<evidence type="ECO:0000259" key="11">
    <source>
        <dbReference type="PROSITE" id="PS50011"/>
    </source>
</evidence>
<evidence type="ECO:0000313" key="13">
    <source>
        <dbReference type="RefSeq" id="XP_018479035.1"/>
    </source>
</evidence>
<comment type="subcellular location">
    <subcellularLocation>
        <location evidence="1">Membrane</location>
        <topology evidence="1">Single-pass membrane protein</topology>
    </subcellularLocation>
</comment>
<reference evidence="13" key="2">
    <citation type="submission" date="2025-08" db="UniProtKB">
        <authorList>
            <consortium name="RefSeq"/>
        </authorList>
    </citation>
    <scope>IDENTIFICATION</scope>
    <source>
        <tissue evidence="13">Leaf</tissue>
    </source>
</reference>
<keyword evidence="7" id="KW-0472">Membrane</keyword>
<dbReference type="InterPro" id="IPR052422">
    <property type="entry name" value="Auxin_Ser/Thr_Kinase"/>
</dbReference>
<keyword evidence="10" id="KW-0067">ATP-binding</keyword>
<evidence type="ECO:0000256" key="5">
    <source>
        <dbReference type="ARBA" id="ARBA00022737"/>
    </source>
</evidence>
<dbReference type="InterPro" id="IPR032675">
    <property type="entry name" value="LRR_dom_sf"/>
</dbReference>
<dbReference type="PANTHER" id="PTHR47986">
    <property type="entry name" value="OSJNBA0070M12.3 PROTEIN"/>
    <property type="match status" value="1"/>
</dbReference>
<evidence type="ECO:0000256" key="6">
    <source>
        <dbReference type="ARBA" id="ARBA00022989"/>
    </source>
</evidence>
<dbReference type="GeneID" id="108849935"/>
<keyword evidence="6" id="KW-1133">Transmembrane helix</keyword>
<evidence type="ECO:0000256" key="4">
    <source>
        <dbReference type="ARBA" id="ARBA00022729"/>
    </source>
</evidence>
<gene>
    <name evidence="13" type="primary">LOC108849935</name>
</gene>
<dbReference type="PROSITE" id="PS00107">
    <property type="entry name" value="PROTEIN_KINASE_ATP"/>
    <property type="match status" value="1"/>
</dbReference>
<dbReference type="GO" id="GO:0005524">
    <property type="term" value="F:ATP binding"/>
    <property type="evidence" value="ECO:0007669"/>
    <property type="project" value="UniProtKB-UniRule"/>
</dbReference>
<keyword evidence="2" id="KW-0433">Leucine-rich repeat</keyword>
<dbReference type="Proteomes" id="UP000504610">
    <property type="component" value="Chromosome 4"/>
</dbReference>
<organism evidence="12 13">
    <name type="scientific">Raphanus sativus</name>
    <name type="common">Radish</name>
    <name type="synonym">Raphanus raphanistrum var. sativus</name>
    <dbReference type="NCBI Taxonomy" id="3726"/>
    <lineage>
        <taxon>Eukaryota</taxon>
        <taxon>Viridiplantae</taxon>
        <taxon>Streptophyta</taxon>
        <taxon>Embryophyta</taxon>
        <taxon>Tracheophyta</taxon>
        <taxon>Spermatophyta</taxon>
        <taxon>Magnoliopsida</taxon>
        <taxon>eudicotyledons</taxon>
        <taxon>Gunneridae</taxon>
        <taxon>Pentapetalae</taxon>
        <taxon>rosids</taxon>
        <taxon>malvids</taxon>
        <taxon>Brassicales</taxon>
        <taxon>Brassicaceae</taxon>
        <taxon>Brassiceae</taxon>
        <taxon>Raphanus</taxon>
    </lineage>
</organism>
<dbReference type="InterPro" id="IPR001245">
    <property type="entry name" value="Ser-Thr/Tyr_kinase_cat_dom"/>
</dbReference>
<sequence length="336" mass="38256">MASLEDERPDYLAMAALRASLHRPDDIDWTSTYYCTWAELDCDKNNRVTIIHLSYRGFSGSLPPELINLTALRVFEIIGNQISGIIPTGQNCSICKWLLCPLLKDLVQSSEHNEIEMAEHNEIEMVEHNEIEMAEHNKIEMVEHNEIIENKGIPMQILRDATNNFRVENLLGEGGFGSVYRGTLQDGRNVAVKKMNIFVGKSLNEFKSEVIVLTRVHHRNLVSSLSTISELKVISISQHGSGRCFVRNTLFWKLLKDLVQSSEHNEIEMAEHNEIEMAEHNEIIENKAIPLQILRDTTNNFGVENLLGKDRFGSVYRGTLQDGRNIAVKKMNNPME</sequence>
<dbReference type="PANTHER" id="PTHR47986:SF4">
    <property type="entry name" value="PROTEIN KINASE DOMAIN-CONTAINING PROTEIN"/>
    <property type="match status" value="1"/>
</dbReference>
<feature type="domain" description="Protein kinase" evidence="11">
    <location>
        <begin position="165"/>
        <end position="336"/>
    </location>
</feature>
<evidence type="ECO:0000256" key="8">
    <source>
        <dbReference type="ARBA" id="ARBA00023170"/>
    </source>
</evidence>
<dbReference type="InterPro" id="IPR017441">
    <property type="entry name" value="Protein_kinase_ATP_BS"/>
</dbReference>
<keyword evidence="8" id="KW-0675">Receptor</keyword>
<evidence type="ECO:0000256" key="3">
    <source>
        <dbReference type="ARBA" id="ARBA00022692"/>
    </source>
</evidence>
<dbReference type="OrthoDB" id="1082833at2759"/>
<accession>A0A6J0N303</accession>
<dbReference type="PROSITE" id="PS50011">
    <property type="entry name" value="PROTEIN_KINASE_DOM"/>
    <property type="match status" value="1"/>
</dbReference>
<keyword evidence="4" id="KW-0732">Signal</keyword>
<evidence type="ECO:0000256" key="2">
    <source>
        <dbReference type="ARBA" id="ARBA00022614"/>
    </source>
</evidence>
<name>A0A6J0N303_RAPSA</name>
<evidence type="ECO:0000256" key="1">
    <source>
        <dbReference type="ARBA" id="ARBA00004167"/>
    </source>
</evidence>
<dbReference type="SUPFAM" id="SSF56112">
    <property type="entry name" value="Protein kinase-like (PK-like)"/>
    <property type="match status" value="2"/>
</dbReference>